<dbReference type="InterPro" id="IPR057336">
    <property type="entry name" value="GerAC_N"/>
</dbReference>
<organism evidence="2 3">
    <name type="scientific">Brevibacillus fluminis</name>
    <dbReference type="NCBI Taxonomy" id="511487"/>
    <lineage>
        <taxon>Bacteria</taxon>
        <taxon>Bacillati</taxon>
        <taxon>Bacillota</taxon>
        <taxon>Bacilli</taxon>
        <taxon>Bacillales</taxon>
        <taxon>Paenibacillaceae</taxon>
        <taxon>Brevibacillus</taxon>
    </lineage>
</organism>
<sequence length="265" mass="29771">MKRTWVIIQIILCAALLAGVGGCSKEHYERPTLEDLGLISIIGFDYLDDKHMKMFAAIPQSSQWKKNKTQIFNATASIPHQALMRLSSMSEKTVTMAQMRVVLFSEAFARKKGLKDTMISLYRDPLIGDNVFIGIVEGTVEELMTARYKNTEELGVFLNDVMHPRRETSFQPHLTIHDFIFHTTAETSDPVAPFLKRSEGSIQIASGAVLKHGKMVDVLKQEEGKLIVPLFGITRLPSVELSIADEKERDGRAEAIIDYISTKCR</sequence>
<dbReference type="PANTHER" id="PTHR35789">
    <property type="entry name" value="SPORE GERMINATION PROTEIN B3"/>
    <property type="match status" value="1"/>
</dbReference>
<dbReference type="EMBL" id="RHHQ01000049">
    <property type="protein sequence ID" value="RNB77699.1"/>
    <property type="molecule type" value="Genomic_DNA"/>
</dbReference>
<dbReference type="GO" id="GO:0016020">
    <property type="term" value="C:membrane"/>
    <property type="evidence" value="ECO:0007669"/>
    <property type="project" value="InterPro"/>
</dbReference>
<evidence type="ECO:0000259" key="1">
    <source>
        <dbReference type="Pfam" id="PF25198"/>
    </source>
</evidence>
<evidence type="ECO:0000313" key="2">
    <source>
        <dbReference type="EMBL" id="RNB77699.1"/>
    </source>
</evidence>
<dbReference type="PROSITE" id="PS51257">
    <property type="entry name" value="PROKAR_LIPOPROTEIN"/>
    <property type="match status" value="1"/>
</dbReference>
<reference evidence="2 3" key="1">
    <citation type="submission" date="2018-10" db="EMBL/GenBank/DDBJ databases">
        <title>Phylogenomics of Brevibacillus.</title>
        <authorList>
            <person name="Dunlap C."/>
        </authorList>
    </citation>
    <scope>NUCLEOTIDE SEQUENCE [LARGE SCALE GENOMIC DNA]</scope>
    <source>
        <strain evidence="2 3">JCM 15716</strain>
    </source>
</reference>
<comment type="caution">
    <text evidence="2">The sequence shown here is derived from an EMBL/GenBank/DDBJ whole genome shotgun (WGS) entry which is preliminary data.</text>
</comment>
<accession>A0A3M8CQ68</accession>
<feature type="domain" description="Spore germination protein N-terminal" evidence="1">
    <location>
        <begin position="32"/>
        <end position="196"/>
    </location>
</feature>
<dbReference type="InterPro" id="IPR008844">
    <property type="entry name" value="Spore_GerAC-like"/>
</dbReference>
<dbReference type="Pfam" id="PF25198">
    <property type="entry name" value="Spore_GerAC_N"/>
    <property type="match status" value="1"/>
</dbReference>
<dbReference type="GO" id="GO:0009847">
    <property type="term" value="P:spore germination"/>
    <property type="evidence" value="ECO:0007669"/>
    <property type="project" value="InterPro"/>
</dbReference>
<feature type="non-terminal residue" evidence="2">
    <location>
        <position position="265"/>
    </location>
</feature>
<dbReference type="AlphaFoldDB" id="A0A3M8CQ68"/>
<gene>
    <name evidence="2" type="ORF">EDM56_30810</name>
</gene>
<proteinExistence type="predicted"/>
<dbReference type="Proteomes" id="UP000271031">
    <property type="component" value="Unassembled WGS sequence"/>
</dbReference>
<keyword evidence="3" id="KW-1185">Reference proteome</keyword>
<dbReference type="PANTHER" id="PTHR35789:SF1">
    <property type="entry name" value="SPORE GERMINATION PROTEIN B3"/>
    <property type="match status" value="1"/>
</dbReference>
<evidence type="ECO:0000313" key="3">
    <source>
        <dbReference type="Proteomes" id="UP000271031"/>
    </source>
</evidence>
<protein>
    <submittedName>
        <fullName evidence="2">Ger(X)C family spore germination protein</fullName>
    </submittedName>
</protein>
<name>A0A3M8CQ68_9BACL</name>